<comment type="caution">
    <text evidence="3">The sequence shown here is derived from an EMBL/GenBank/DDBJ whole genome shotgun (WGS) entry which is preliminary data.</text>
</comment>
<name>X1KEI9_9ZZZZ</name>
<dbReference type="AlphaFoldDB" id="X1KEI9"/>
<dbReference type="EMBL" id="BARV01002443">
    <property type="protein sequence ID" value="GAH92045.1"/>
    <property type="molecule type" value="Genomic_DNA"/>
</dbReference>
<comment type="similarity">
    <text evidence="1">Belongs to the glycosyl hydrolase 31 family.</text>
</comment>
<dbReference type="PANTHER" id="PTHR43863:SF2">
    <property type="entry name" value="MALTASE-GLUCOAMYLASE"/>
    <property type="match status" value="1"/>
</dbReference>
<dbReference type="GO" id="GO:0030246">
    <property type="term" value="F:carbohydrate binding"/>
    <property type="evidence" value="ECO:0007669"/>
    <property type="project" value="InterPro"/>
</dbReference>
<proteinExistence type="inferred from homology"/>
<dbReference type="Gene3D" id="3.20.20.80">
    <property type="entry name" value="Glycosidases"/>
    <property type="match status" value="1"/>
</dbReference>
<protein>
    <recommendedName>
        <fullName evidence="2">Glycoside hydrolase family 31 TIM barrel domain-containing protein</fullName>
    </recommendedName>
</protein>
<accession>X1KEI9</accession>
<feature type="non-terminal residue" evidence="3">
    <location>
        <position position="1"/>
    </location>
</feature>
<dbReference type="Gene3D" id="2.60.40.1760">
    <property type="entry name" value="glycosyl hydrolase (family 31)"/>
    <property type="match status" value="1"/>
</dbReference>
<evidence type="ECO:0000259" key="2">
    <source>
        <dbReference type="Pfam" id="PF01055"/>
    </source>
</evidence>
<dbReference type="InterPro" id="IPR017853">
    <property type="entry name" value="GH"/>
</dbReference>
<dbReference type="SUPFAM" id="SSF74650">
    <property type="entry name" value="Galactose mutarotase-like"/>
    <property type="match status" value="1"/>
</dbReference>
<organism evidence="3">
    <name type="scientific">marine sediment metagenome</name>
    <dbReference type="NCBI Taxonomy" id="412755"/>
    <lineage>
        <taxon>unclassified sequences</taxon>
        <taxon>metagenomes</taxon>
        <taxon>ecological metagenomes</taxon>
    </lineage>
</organism>
<dbReference type="InterPro" id="IPR000322">
    <property type="entry name" value="Glyco_hydro_31_TIM"/>
</dbReference>
<dbReference type="InterPro" id="IPR011013">
    <property type="entry name" value="Gal_mutarotase_sf_dom"/>
</dbReference>
<gene>
    <name evidence="3" type="ORF">S06H3_06305</name>
</gene>
<dbReference type="GO" id="GO:0004553">
    <property type="term" value="F:hydrolase activity, hydrolyzing O-glycosyl compounds"/>
    <property type="evidence" value="ECO:0007669"/>
    <property type="project" value="InterPro"/>
</dbReference>
<dbReference type="PANTHER" id="PTHR43863">
    <property type="entry name" value="HYDROLASE, PUTATIVE (AFU_ORTHOLOGUE AFUA_1G03140)-RELATED"/>
    <property type="match status" value="1"/>
</dbReference>
<feature type="domain" description="Glycoside hydrolase family 31 TIM barrel" evidence="2">
    <location>
        <begin position="60"/>
        <end position="311"/>
    </location>
</feature>
<evidence type="ECO:0000313" key="3">
    <source>
        <dbReference type="EMBL" id="GAH92045.1"/>
    </source>
</evidence>
<dbReference type="Pfam" id="PF01055">
    <property type="entry name" value="Glyco_hydro_31_2nd"/>
    <property type="match status" value="1"/>
</dbReference>
<reference evidence="3" key="1">
    <citation type="journal article" date="2014" name="Front. Microbiol.">
        <title>High frequency of phylogenetically diverse reductive dehalogenase-homologous genes in deep subseafloor sedimentary metagenomes.</title>
        <authorList>
            <person name="Kawai M."/>
            <person name="Futagami T."/>
            <person name="Toyoda A."/>
            <person name="Takaki Y."/>
            <person name="Nishi S."/>
            <person name="Hori S."/>
            <person name="Arai W."/>
            <person name="Tsubouchi T."/>
            <person name="Morono Y."/>
            <person name="Uchiyama I."/>
            <person name="Ito T."/>
            <person name="Fujiyama A."/>
            <person name="Inagaki F."/>
            <person name="Takami H."/>
        </authorList>
    </citation>
    <scope>NUCLEOTIDE SEQUENCE</scope>
    <source>
        <strain evidence="3">Expedition CK06-06</strain>
    </source>
</reference>
<evidence type="ECO:0000256" key="1">
    <source>
        <dbReference type="ARBA" id="ARBA00007806"/>
    </source>
</evidence>
<dbReference type="CDD" id="cd14752">
    <property type="entry name" value="GH31_N"/>
    <property type="match status" value="1"/>
</dbReference>
<dbReference type="InterPro" id="IPR051816">
    <property type="entry name" value="Glycosyl_Hydrolase_31"/>
</dbReference>
<dbReference type="SUPFAM" id="SSF51445">
    <property type="entry name" value="(Trans)glycosidases"/>
    <property type="match status" value="1"/>
</dbReference>
<dbReference type="GO" id="GO:0005975">
    <property type="term" value="P:carbohydrate metabolic process"/>
    <property type="evidence" value="ECO:0007669"/>
    <property type="project" value="InterPro"/>
</dbReference>
<sequence>IYSSKGYGFFWNNPAIGRVELVNNGTYWLAEETDQLDYFVYTDDTPAQIMNCYAELTGYPSMMPDWAMGFWQCKLRYRNRDELMEVARKHVKELGLPMSVIVIDFFHWAIQGEWDFDPACWPDPEEMLAELKEMGIETMVSIWPTVNPNSRYFDEMLEKAYMIRTENGLATMMRFTDTYDKKRYLHYVDFTNPDAGKFVWEIARKNYYDKGVRQFWLDECEPEVRPYHYNNLRYYIGNGGKYSSLYPLFEEKTFYEGMKEAGEELPINLCRSAWAGSQKYGACVWSGDIYSNFATLEEQIKTGLNMAKFGILQPFWCGMGSKRFPSRFIGFVQFHPPSRIFSVRLSKEGGS</sequence>